<sequence>MLSMDQLIQAHVLSHGDHEVDSGSSRHLDASLLNLDLMEDISNDVSMDDSIAVSDDSSSDEDVTCFTKTVKARLAIEESQIAVIIFSKNYADSSWCLEELAHIMKCKDERELIVMPVFYDVGPSEVRKQNGDFGKGFKWRTTTKLNCGETHLLMQKLGRVLCMVGIWGVGGGGKTTLGLEECMEESQDLHPTIMYEVQDPRV</sequence>
<proteinExistence type="predicted"/>
<keyword evidence="2" id="KW-1185">Reference proteome</keyword>
<organism evidence="1 2">
    <name type="scientific">Smallanthus sonchifolius</name>
    <dbReference type="NCBI Taxonomy" id="185202"/>
    <lineage>
        <taxon>Eukaryota</taxon>
        <taxon>Viridiplantae</taxon>
        <taxon>Streptophyta</taxon>
        <taxon>Embryophyta</taxon>
        <taxon>Tracheophyta</taxon>
        <taxon>Spermatophyta</taxon>
        <taxon>Magnoliopsida</taxon>
        <taxon>eudicotyledons</taxon>
        <taxon>Gunneridae</taxon>
        <taxon>Pentapetalae</taxon>
        <taxon>asterids</taxon>
        <taxon>campanulids</taxon>
        <taxon>Asterales</taxon>
        <taxon>Asteraceae</taxon>
        <taxon>Asteroideae</taxon>
        <taxon>Heliantheae alliance</taxon>
        <taxon>Millerieae</taxon>
        <taxon>Smallanthus</taxon>
    </lineage>
</organism>
<evidence type="ECO:0000313" key="2">
    <source>
        <dbReference type="Proteomes" id="UP001056120"/>
    </source>
</evidence>
<gene>
    <name evidence="1" type="ORF">L1987_47839</name>
</gene>
<accession>A0ACB9FQA2</accession>
<evidence type="ECO:0000313" key="1">
    <source>
        <dbReference type="EMBL" id="KAI3773314.1"/>
    </source>
</evidence>
<reference evidence="2" key="1">
    <citation type="journal article" date="2022" name="Mol. Ecol. Resour.">
        <title>The genomes of chicory, endive, great burdock and yacon provide insights into Asteraceae palaeo-polyploidization history and plant inulin production.</title>
        <authorList>
            <person name="Fan W."/>
            <person name="Wang S."/>
            <person name="Wang H."/>
            <person name="Wang A."/>
            <person name="Jiang F."/>
            <person name="Liu H."/>
            <person name="Zhao H."/>
            <person name="Xu D."/>
            <person name="Zhang Y."/>
        </authorList>
    </citation>
    <scope>NUCLEOTIDE SEQUENCE [LARGE SCALE GENOMIC DNA]</scope>
    <source>
        <strain evidence="2">cv. Yunnan</strain>
    </source>
</reference>
<protein>
    <submittedName>
        <fullName evidence="1">Uncharacterized protein</fullName>
    </submittedName>
</protein>
<reference evidence="1 2" key="2">
    <citation type="journal article" date="2022" name="Mol. Ecol. Resour.">
        <title>The genomes of chicory, endive, great burdock and yacon provide insights into Asteraceae paleo-polyploidization history and plant inulin production.</title>
        <authorList>
            <person name="Fan W."/>
            <person name="Wang S."/>
            <person name="Wang H."/>
            <person name="Wang A."/>
            <person name="Jiang F."/>
            <person name="Liu H."/>
            <person name="Zhao H."/>
            <person name="Xu D."/>
            <person name="Zhang Y."/>
        </authorList>
    </citation>
    <scope>NUCLEOTIDE SEQUENCE [LARGE SCALE GENOMIC DNA]</scope>
    <source>
        <strain evidence="2">cv. Yunnan</strain>
        <tissue evidence="1">Leaves</tissue>
    </source>
</reference>
<name>A0ACB9FQA2_9ASTR</name>
<dbReference type="EMBL" id="CM042033">
    <property type="protein sequence ID" value="KAI3773314.1"/>
    <property type="molecule type" value="Genomic_DNA"/>
</dbReference>
<comment type="caution">
    <text evidence="1">The sequence shown here is derived from an EMBL/GenBank/DDBJ whole genome shotgun (WGS) entry which is preliminary data.</text>
</comment>
<dbReference type="Proteomes" id="UP001056120">
    <property type="component" value="Linkage Group LG16"/>
</dbReference>